<feature type="transmembrane region" description="Helical" evidence="1">
    <location>
        <begin position="118"/>
        <end position="135"/>
    </location>
</feature>
<dbReference type="EMBL" id="JACIBY010000001">
    <property type="protein sequence ID" value="MBB3836772.1"/>
    <property type="molecule type" value="Genomic_DNA"/>
</dbReference>
<evidence type="ECO:0000313" key="2">
    <source>
        <dbReference type="EMBL" id="MBB3836772.1"/>
    </source>
</evidence>
<dbReference type="RefSeq" id="WP_183971541.1">
    <property type="nucleotide sequence ID" value="NZ_JACIBY010000001.1"/>
</dbReference>
<keyword evidence="1" id="KW-0812">Transmembrane</keyword>
<feature type="transmembrane region" description="Helical" evidence="1">
    <location>
        <begin position="341"/>
        <end position="360"/>
    </location>
</feature>
<evidence type="ECO:0000313" key="3">
    <source>
        <dbReference type="Proteomes" id="UP000541352"/>
    </source>
</evidence>
<keyword evidence="1" id="KW-0472">Membrane</keyword>
<sequence>MTFFNLSIQKRFLVSLCLLPLVIYVVFFEAIALNANYVAYDDIHVLQIVEQWQNAASWREKLNWLTIGFPEHRIVFTRLVVLLSYWLTGSVNFKTLMVLSNLLWVGQLGILFKVFRKLNLSFAYFIPLCWIVLNVHSFENIFWGTSSLGNFGLLFFTMMAAYGYTQLSPKYSWVGILFSIFATFSYGNGLLTFLIGGTILALSNRWKEMKLTLGAFVLTMGLYALTHSHASPSSLDLTKAENYLQAIICFLAFIGSSVNFDAYSPSTLAQWLSVVFGGVLLTVNVWALLRHTTIAKGQTIVRPDVANPETTTTQTIVRPDIANPTLSLFKKYTITLRLNKVQWFALYMLLFVCLTSLGVVYKRAEWDGLYGMFKGRYRMYPTWMLILTYLLVLDWNREKITQKWLAIGMGIVVIFNALVLYYAIAPAVNNRRMAVAQEFNSMYNADLLGLKMFDLTGADFLRLQKLYQPSLFFRQYEKQWTASTDSLSTNGNFKVDSVFWSNKNLNVYYHRDFIRPVKNMDDGAFVVLKSASHVYMAAGMQQALPLKTFLRRGWYWDRGFMATFVPGAVVKGNYRMYVLLRQNGVSELLDTEEQVTF</sequence>
<keyword evidence="1" id="KW-1133">Transmembrane helix</keyword>
<gene>
    <name evidence="2" type="ORF">FHS57_000754</name>
</gene>
<dbReference type="AlphaFoldDB" id="A0A7W5ZIY0"/>
<feature type="transmembrane region" description="Helical" evidence="1">
    <location>
        <begin position="211"/>
        <end position="230"/>
    </location>
</feature>
<feature type="transmembrane region" description="Helical" evidence="1">
    <location>
        <begin position="404"/>
        <end position="424"/>
    </location>
</feature>
<evidence type="ECO:0008006" key="4">
    <source>
        <dbReference type="Google" id="ProtNLM"/>
    </source>
</evidence>
<keyword evidence="3" id="KW-1185">Reference proteome</keyword>
<accession>A0A7W5ZIY0</accession>
<name>A0A7W5ZIY0_9BACT</name>
<feature type="transmembrane region" description="Helical" evidence="1">
    <location>
        <begin position="85"/>
        <end position="106"/>
    </location>
</feature>
<protein>
    <recommendedName>
        <fullName evidence="4">Glycosyltransferase RgtA/B/C/D-like domain-containing protein</fullName>
    </recommendedName>
</protein>
<feature type="transmembrane region" description="Helical" evidence="1">
    <location>
        <begin position="268"/>
        <end position="289"/>
    </location>
</feature>
<feature type="transmembrane region" description="Helical" evidence="1">
    <location>
        <begin position="12"/>
        <end position="33"/>
    </location>
</feature>
<feature type="transmembrane region" description="Helical" evidence="1">
    <location>
        <begin position="141"/>
        <end position="164"/>
    </location>
</feature>
<dbReference type="Proteomes" id="UP000541352">
    <property type="component" value="Unassembled WGS sequence"/>
</dbReference>
<proteinExistence type="predicted"/>
<feature type="transmembrane region" description="Helical" evidence="1">
    <location>
        <begin position="242"/>
        <end position="262"/>
    </location>
</feature>
<organism evidence="2 3">
    <name type="scientific">Runella defluvii</name>
    <dbReference type="NCBI Taxonomy" id="370973"/>
    <lineage>
        <taxon>Bacteria</taxon>
        <taxon>Pseudomonadati</taxon>
        <taxon>Bacteroidota</taxon>
        <taxon>Cytophagia</taxon>
        <taxon>Cytophagales</taxon>
        <taxon>Spirosomataceae</taxon>
        <taxon>Runella</taxon>
    </lineage>
</organism>
<reference evidence="2 3" key="1">
    <citation type="submission" date="2020-08" db="EMBL/GenBank/DDBJ databases">
        <title>Genomic Encyclopedia of Type Strains, Phase IV (KMG-IV): sequencing the most valuable type-strain genomes for metagenomic binning, comparative biology and taxonomic classification.</title>
        <authorList>
            <person name="Goeker M."/>
        </authorList>
    </citation>
    <scope>NUCLEOTIDE SEQUENCE [LARGE SCALE GENOMIC DNA]</scope>
    <source>
        <strain evidence="2 3">DSM 17976</strain>
    </source>
</reference>
<comment type="caution">
    <text evidence="2">The sequence shown here is derived from an EMBL/GenBank/DDBJ whole genome shotgun (WGS) entry which is preliminary data.</text>
</comment>
<feature type="transmembrane region" description="Helical" evidence="1">
    <location>
        <begin position="176"/>
        <end position="199"/>
    </location>
</feature>
<feature type="transmembrane region" description="Helical" evidence="1">
    <location>
        <begin position="380"/>
        <end position="397"/>
    </location>
</feature>
<evidence type="ECO:0000256" key="1">
    <source>
        <dbReference type="SAM" id="Phobius"/>
    </source>
</evidence>